<dbReference type="Pfam" id="PF01381">
    <property type="entry name" value="HTH_3"/>
    <property type="match status" value="1"/>
</dbReference>
<proteinExistence type="predicted"/>
<dbReference type="InterPro" id="IPR001387">
    <property type="entry name" value="Cro/C1-type_HTH"/>
</dbReference>
<dbReference type="InterPro" id="IPR018653">
    <property type="entry name" value="ScfR_C"/>
</dbReference>
<organism evidence="2 3">
    <name type="scientific">Gemmobacter denitrificans</name>
    <dbReference type="NCBI Taxonomy" id="3123040"/>
    <lineage>
        <taxon>Bacteria</taxon>
        <taxon>Pseudomonadati</taxon>
        <taxon>Pseudomonadota</taxon>
        <taxon>Alphaproteobacteria</taxon>
        <taxon>Rhodobacterales</taxon>
        <taxon>Paracoccaceae</taxon>
        <taxon>Gemmobacter</taxon>
    </lineage>
</organism>
<dbReference type="EMBL" id="JBALHR010000008">
    <property type="protein sequence ID" value="MEH7829230.1"/>
    <property type="molecule type" value="Genomic_DNA"/>
</dbReference>
<accession>A0ABU8BWZ6</accession>
<protein>
    <submittedName>
        <fullName evidence="2">Helix-turn-helix domain-containing protein</fullName>
    </submittedName>
</protein>
<keyword evidence="3" id="KW-1185">Reference proteome</keyword>
<dbReference type="CDD" id="cd00093">
    <property type="entry name" value="HTH_XRE"/>
    <property type="match status" value="1"/>
</dbReference>
<dbReference type="SUPFAM" id="SSF47413">
    <property type="entry name" value="lambda repressor-like DNA-binding domains"/>
    <property type="match status" value="1"/>
</dbReference>
<comment type="caution">
    <text evidence="2">The sequence shown here is derived from an EMBL/GenBank/DDBJ whole genome shotgun (WGS) entry which is preliminary data.</text>
</comment>
<feature type="domain" description="HTH cro/C1-type" evidence="1">
    <location>
        <begin position="11"/>
        <end position="65"/>
    </location>
</feature>
<dbReference type="PROSITE" id="PS50943">
    <property type="entry name" value="HTH_CROC1"/>
    <property type="match status" value="1"/>
</dbReference>
<dbReference type="InterPro" id="IPR010982">
    <property type="entry name" value="Lambda_DNA-bd_dom_sf"/>
</dbReference>
<dbReference type="Pfam" id="PF09856">
    <property type="entry name" value="ScfRs"/>
    <property type="match status" value="1"/>
</dbReference>
<evidence type="ECO:0000313" key="2">
    <source>
        <dbReference type="EMBL" id="MEH7829230.1"/>
    </source>
</evidence>
<name>A0ABU8BWZ6_9RHOB</name>
<gene>
    <name evidence="2" type="ORF">V6590_13820</name>
</gene>
<evidence type="ECO:0000313" key="3">
    <source>
        <dbReference type="Proteomes" id="UP001431963"/>
    </source>
</evidence>
<dbReference type="Gene3D" id="1.10.260.40">
    <property type="entry name" value="lambda repressor-like DNA-binding domains"/>
    <property type="match status" value="1"/>
</dbReference>
<sequence length="436" mass="45748">MPLTALTGSRLRERRRSLGRRQADVAAAAGISASYLNLIEHNRRRVAGDVLIRLAAALDMDVGVLEAGAAAGLADSLRSAAAADTGGDRGATVAAELDRLEDFIGRFPGWAGVTAGLQARVGQLEQAVAALNDRIAHDPHLGLALHDMLSAVSSVRSTAAILAETDDLEPEWRLRFHGNLQADSERLALGAEALVAYLEGTEAEATSGVVSPQDELDGWLDRRGWHLAELEADPDADLTGEIAGLATAAGRDLARDWVAQARADRLALPLVGLEAALESFGPDPARIAAQAGADVLAVMRRIATRPGATEGLVICDAAGALTFRKPTEGFRPPRFGAACALWPLFGALARPGLPVEARLRFAGRGGRPFLARAWGQQSHPGGFAGVEVRQAGMLLLPLAGPARAEDLRAVGATCRICPETGCPARREASILSESIR</sequence>
<evidence type="ECO:0000259" key="1">
    <source>
        <dbReference type="PROSITE" id="PS50943"/>
    </source>
</evidence>
<reference evidence="2" key="1">
    <citation type="submission" date="2024-02" db="EMBL/GenBank/DDBJ databases">
        <title>Genome sequences of strain Gemmobacter sp. JM10B15.</title>
        <authorList>
            <person name="Zhang M."/>
        </authorList>
    </citation>
    <scope>NUCLEOTIDE SEQUENCE</scope>
    <source>
        <strain evidence="2">JM10B15</strain>
    </source>
</reference>
<dbReference type="RefSeq" id="WP_335424063.1">
    <property type="nucleotide sequence ID" value="NZ_JBALHR010000008.1"/>
</dbReference>
<dbReference type="Proteomes" id="UP001431963">
    <property type="component" value="Unassembled WGS sequence"/>
</dbReference>
<dbReference type="SMART" id="SM00530">
    <property type="entry name" value="HTH_XRE"/>
    <property type="match status" value="1"/>
</dbReference>